<organism evidence="1 2">
    <name type="scientific">Xanthocytophaga flava</name>
    <dbReference type="NCBI Taxonomy" id="3048013"/>
    <lineage>
        <taxon>Bacteria</taxon>
        <taxon>Pseudomonadati</taxon>
        <taxon>Bacteroidota</taxon>
        <taxon>Cytophagia</taxon>
        <taxon>Cytophagales</taxon>
        <taxon>Rhodocytophagaceae</taxon>
        <taxon>Xanthocytophaga</taxon>
    </lineage>
</organism>
<dbReference type="Proteomes" id="UP001228581">
    <property type="component" value="Unassembled WGS sequence"/>
</dbReference>
<reference evidence="1 2" key="1">
    <citation type="submission" date="2023-05" db="EMBL/GenBank/DDBJ databases">
        <authorList>
            <person name="Zhang X."/>
        </authorList>
    </citation>
    <scope>NUCLEOTIDE SEQUENCE [LARGE SCALE GENOMIC DNA]</scope>
    <source>
        <strain evidence="1 2">DM2B3-1</strain>
    </source>
</reference>
<name>A0ABT7CXG9_9BACT</name>
<protein>
    <recommendedName>
        <fullName evidence="3">Peptidase C51 domain-containing protein</fullName>
    </recommendedName>
</protein>
<accession>A0ABT7CXG9</accession>
<dbReference type="EMBL" id="JASJOT010000034">
    <property type="protein sequence ID" value="MDJ1497660.1"/>
    <property type="molecule type" value="Genomic_DNA"/>
</dbReference>
<comment type="caution">
    <text evidence="1">The sequence shown here is derived from an EMBL/GenBank/DDBJ whole genome shotgun (WGS) entry which is preliminary data.</text>
</comment>
<evidence type="ECO:0000313" key="2">
    <source>
        <dbReference type="Proteomes" id="UP001228581"/>
    </source>
</evidence>
<evidence type="ECO:0008006" key="3">
    <source>
        <dbReference type="Google" id="ProtNLM"/>
    </source>
</evidence>
<dbReference type="RefSeq" id="WP_314003405.1">
    <property type="nucleotide sequence ID" value="NZ_JASJOT010000034.1"/>
</dbReference>
<gene>
    <name evidence="1" type="ORF">QNI19_32270</name>
</gene>
<keyword evidence="2" id="KW-1185">Reference proteome</keyword>
<evidence type="ECO:0000313" key="1">
    <source>
        <dbReference type="EMBL" id="MDJ1497660.1"/>
    </source>
</evidence>
<sequence>MKISPFTFLFLSLGTFAQELTEDERKDSLISHFEMPDYQEREFNYDLIEYMIRYGRQLAPTYLEANSRQLMTKVMGHFHDMKRFQQKQINTVTSDDIDLILSNLRQGKEKPEYRGVCYYLEFNRLGYAIADWQELKPGDIVQWWWFSGRQGHCGIIAEVNLEHQWFTIYSSTPEQGFGLKMYLITDDIQFYFARMTRGF</sequence>
<proteinExistence type="predicted"/>